<feature type="domain" description="Protein furry C-terminal" evidence="4">
    <location>
        <begin position="750"/>
        <end position="1468"/>
    </location>
</feature>
<dbReference type="Pfam" id="PF19421">
    <property type="entry name" value="Fry_C"/>
    <property type="match status" value="1"/>
</dbReference>
<reference evidence="5" key="3">
    <citation type="submission" date="2025-09" db="UniProtKB">
        <authorList>
            <consortium name="Ensembl"/>
        </authorList>
    </citation>
    <scope>IDENTIFICATION</scope>
    <source>
        <strain evidence="5">Isolate ISIS603380</strain>
    </source>
</reference>
<dbReference type="InterPro" id="IPR039867">
    <property type="entry name" value="Furry/Tao3/Mor2"/>
</dbReference>
<dbReference type="Ensembl" id="ENSLAFT00000031539.1">
    <property type="protein sequence ID" value="ENSLAFP00000026782.1"/>
    <property type="gene ID" value="ENSLAFG00000002669.4"/>
</dbReference>
<feature type="region of interest" description="Disordered" evidence="1">
    <location>
        <begin position="776"/>
        <end position="807"/>
    </location>
</feature>
<evidence type="ECO:0000313" key="5">
    <source>
        <dbReference type="Ensembl" id="ENSLAFP00000026782.1"/>
    </source>
</evidence>
<keyword evidence="6" id="KW-1185">Reference proteome</keyword>
<feature type="region of interest" description="Disordered" evidence="1">
    <location>
        <begin position="442"/>
        <end position="461"/>
    </location>
</feature>
<evidence type="ECO:0000259" key="4">
    <source>
        <dbReference type="Pfam" id="PF19421"/>
    </source>
</evidence>
<feature type="compositionally biased region" description="Low complexity" evidence="1">
    <location>
        <begin position="445"/>
        <end position="461"/>
    </location>
</feature>
<name>G3UG24_LOXAF</name>
<evidence type="ECO:0000313" key="6">
    <source>
        <dbReference type="Proteomes" id="UP000007646"/>
    </source>
</evidence>
<dbReference type="GeneTree" id="ENSGT00610000086058"/>
<dbReference type="GO" id="GO:0030427">
    <property type="term" value="C:site of polarized growth"/>
    <property type="evidence" value="ECO:0007669"/>
    <property type="project" value="TreeGrafter"/>
</dbReference>
<gene>
    <name evidence="5" type="primary">FRY</name>
</gene>
<feature type="compositionally biased region" description="Polar residues" evidence="1">
    <location>
        <begin position="1"/>
        <end position="12"/>
    </location>
</feature>
<dbReference type="InterPro" id="IPR029473">
    <property type="entry name" value="MOR2-PAG1_mid"/>
</dbReference>
<dbReference type="InterPro" id="IPR045842">
    <property type="entry name" value="Fry_C"/>
</dbReference>
<feature type="domain" description="Cell morphogenesis protein C-terminal" evidence="2">
    <location>
        <begin position="473"/>
        <end position="725"/>
    </location>
</feature>
<feature type="compositionally biased region" description="Basic and acidic residues" evidence="1">
    <location>
        <begin position="966"/>
        <end position="978"/>
    </location>
</feature>
<feature type="region of interest" description="Disordered" evidence="1">
    <location>
        <begin position="933"/>
        <end position="978"/>
    </location>
</feature>
<dbReference type="Pfam" id="PF14225">
    <property type="entry name" value="MOR2-PAG1_C"/>
    <property type="match status" value="1"/>
</dbReference>
<dbReference type="PANTHER" id="PTHR12295">
    <property type="entry name" value="FURRY-RELATED"/>
    <property type="match status" value="1"/>
</dbReference>
<dbReference type="GO" id="GO:0000902">
    <property type="term" value="P:cell morphogenesis"/>
    <property type="evidence" value="ECO:0007669"/>
    <property type="project" value="InterPro"/>
</dbReference>
<feature type="region of interest" description="Disordered" evidence="1">
    <location>
        <begin position="1"/>
        <end position="20"/>
    </location>
</feature>
<feature type="domain" description="Cell morphogenesis central region" evidence="3">
    <location>
        <begin position="67"/>
        <end position="128"/>
    </location>
</feature>
<feature type="region of interest" description="Disordered" evidence="1">
    <location>
        <begin position="371"/>
        <end position="413"/>
    </location>
</feature>
<dbReference type="Proteomes" id="UP000007646">
    <property type="component" value="Unassembled WGS sequence"/>
</dbReference>
<evidence type="ECO:0000259" key="3">
    <source>
        <dbReference type="Pfam" id="PF14228"/>
    </source>
</evidence>
<feature type="compositionally biased region" description="Acidic residues" evidence="1">
    <location>
        <begin position="948"/>
        <end position="959"/>
    </location>
</feature>
<feature type="compositionally biased region" description="Polar residues" evidence="1">
    <location>
        <begin position="378"/>
        <end position="404"/>
    </location>
</feature>
<reference evidence="5 6" key="1">
    <citation type="submission" date="2009-06" db="EMBL/GenBank/DDBJ databases">
        <title>The Genome Sequence of Loxodonta africana (African elephant).</title>
        <authorList>
            <person name="Di Palma F."/>
            <person name="Heiman D."/>
            <person name="Young S."/>
            <person name="Johnson J."/>
            <person name="Lander E.S."/>
            <person name="Lindblad-Toh K."/>
        </authorList>
    </citation>
    <scope>NUCLEOTIDE SEQUENCE [LARGE SCALE GENOMIC DNA]</scope>
    <source>
        <strain evidence="5 6">Isolate ISIS603380</strain>
    </source>
</reference>
<feature type="compositionally biased region" description="Low complexity" evidence="1">
    <location>
        <begin position="796"/>
        <end position="807"/>
    </location>
</feature>
<protein>
    <submittedName>
        <fullName evidence="5">FRY microtubule binding protein</fullName>
    </submittedName>
</protein>
<accession>G3UG24</accession>
<evidence type="ECO:0000256" key="1">
    <source>
        <dbReference type="SAM" id="MobiDB-lite"/>
    </source>
</evidence>
<sequence length="1468" mass="163619">RLESRYSNSSGGSYDEDKTDPISPYTGWLLNITETKQPQPLPMPCTGGCWAPLVDYLPETITPRGPLHRCNIAVIFMTEMVVDHSVREDWALHLPLLLHAVFLGLDHYRPEVFEHSKKLLLHLLIALSCDSSFHAIASVLLQTREMSEAKTLTVQPAYQPQYLYTGGFDFLREHQSSPVPDSGLSSSSTSSSISLGGSNGNLPQMTQEVEDVDTAAETDEKANKLIEFLTTRAFGPLWCHEDITPKNQNSKSAEQLTNFLRHVVSVFKDSKSDCLHLEQHLSEVALQTALASSSRHCAGRAFQIFRALKQPLSAHALSDLLSRLVEVIGEHGDEIQGYVMEALLTLEAAVDNLSDCLKNSDLLAVLSRSSSPDLSSSAKLTASRKSTGQLNVNPGTASGSTATAERSRHQRSFSVPKKFGVIDRSSDPPRSATLDRIQACTQQGLSSKARSSSSLKDSLTDPSHINHPTNLLATIFWVTVALMESDFEFEYLMALRLLSRLLAHMPLDKAETREKLEKLQAQLKWADFSGLQQLLLKGFTSLTTADLTLHLFSLLTPVSKAPMVDSSQAIGFPLNVLCLLPQLIQHFENPNQFCKDVAERIAQVCLEEKNPKLSNLAHVMSLYKTHSYTRDCATWVNVVCRYLHEAYADVTLNMVTYLAELLEKGLPSMQQPLLQVIYSLLSYMDLSVIPVKQFNVEVLKTIEKYVQSIHWREALNILKLVVSRSASLVLPSYQHSDLSKIEIHRVWTSASKELPGKTLDFHFDISETPIIGRRYDELQNSSGRDGKPRAMAVTRSTSSTSSGSNSNVLVPVSWKRPQYSQKRTKEKLVHVLSLCGQEVGLSKNPSVIFSSCGDSDLLEHQASLVSSEDGAREQENMDDTNSEQQFRVFRDFDFLDVELEDGEGESMDNFNWGVRRRSLDSLDKCDMQLLEEHQLSGRTPSLSKADREDSDESSEEEDLPTSQLLEHSDLVSRDLPTEDLGNRTDTLTWLFQKAGIHVLESCTRVTDCQLLCLRSDNGEIKRSAEAVQEGEDTTVHDDDLSSSINELPATFECSDSLSLDMTEAEEKGDRALDQFTLARKTPQVRLTQYPGEITNNGAAALLENFGEGDRGVSPPPSPFFSAILAAFQPTACDDAEEAWRSHINQLMCDSDGSCAVYTFHVFSSLFKNIQKRFCFLTCDAASYLGDNLRGIGSKFVSSSQMLTSCSECPTLFVDAETLLSCGLLDKLKFSVLELQEYLDTYNSRKEATLSQWLANCKATFAGGSRFYKIQNNRIISTHQLELCQRLYKLHFQLLLLFQSYCKLIGQVHEVSAMPQLLNMSRELSDLKKNLKEATAAIAADPLYVEGAWSEPTFTSTEAAIQAMLDCLKNNDLGRALRQIRECRSLWPNDIFGSNSDDEVQTLLNIYFRHQTLGQTGTYALVGSNQSLTEICTKLMELNVEIRDMIRRAQSYRVLTAFLPDSSVSGTSL</sequence>
<dbReference type="GO" id="GO:0031175">
    <property type="term" value="P:neuron projection development"/>
    <property type="evidence" value="ECO:0007669"/>
    <property type="project" value="TreeGrafter"/>
</dbReference>
<organism evidence="5 6">
    <name type="scientific">Loxodonta africana</name>
    <name type="common">African elephant</name>
    <dbReference type="NCBI Taxonomy" id="9785"/>
    <lineage>
        <taxon>Eukaryota</taxon>
        <taxon>Metazoa</taxon>
        <taxon>Chordata</taxon>
        <taxon>Craniata</taxon>
        <taxon>Vertebrata</taxon>
        <taxon>Euteleostomi</taxon>
        <taxon>Mammalia</taxon>
        <taxon>Eutheria</taxon>
        <taxon>Afrotheria</taxon>
        <taxon>Proboscidea</taxon>
        <taxon>Elephantidae</taxon>
        <taxon>Loxodonta</taxon>
    </lineage>
</organism>
<dbReference type="PANTHER" id="PTHR12295:SF29">
    <property type="entry name" value="PROTEIN FURRY HOMOLOG"/>
    <property type="match status" value="1"/>
</dbReference>
<reference evidence="5" key="2">
    <citation type="submission" date="2025-08" db="UniProtKB">
        <authorList>
            <consortium name="Ensembl"/>
        </authorList>
    </citation>
    <scope>IDENTIFICATION</scope>
    <source>
        <strain evidence="5">Isolate ISIS603380</strain>
    </source>
</reference>
<evidence type="ECO:0000259" key="2">
    <source>
        <dbReference type="Pfam" id="PF14225"/>
    </source>
</evidence>
<dbReference type="HOGENOM" id="CLU_003746_1_0_1"/>
<dbReference type="Pfam" id="PF14228">
    <property type="entry name" value="MOR2-PAG1_mid"/>
    <property type="match status" value="2"/>
</dbReference>
<dbReference type="GO" id="GO:0005938">
    <property type="term" value="C:cell cortex"/>
    <property type="evidence" value="ECO:0007669"/>
    <property type="project" value="TreeGrafter"/>
</dbReference>
<feature type="domain" description="Cell morphogenesis central region" evidence="3">
    <location>
        <begin position="211"/>
        <end position="329"/>
    </location>
</feature>
<dbReference type="InterPro" id="IPR025481">
    <property type="entry name" value="Cell_Morphogen_C"/>
</dbReference>
<feature type="region of interest" description="Disordered" evidence="1">
    <location>
        <begin position="176"/>
        <end position="203"/>
    </location>
</feature>
<proteinExistence type="predicted"/>